<gene>
    <name evidence="2" type="ordered locus">Pedsa_0192</name>
</gene>
<keyword evidence="3" id="KW-1185">Reference proteome</keyword>
<dbReference type="OrthoDB" id="9812295at2"/>
<dbReference type="HOGENOM" id="CLU_055322_4_2_10"/>
<organism evidence="2 3">
    <name type="scientific">Pseudopedobacter saltans (strain ATCC 51119 / DSM 12145 / JCM 21818 / CCUG 39354 / LMG 10337 / NBRC 100064 / NCIMB 13643)</name>
    <name type="common">Pedobacter saltans</name>
    <dbReference type="NCBI Taxonomy" id="762903"/>
    <lineage>
        <taxon>Bacteria</taxon>
        <taxon>Pseudomonadati</taxon>
        <taxon>Bacteroidota</taxon>
        <taxon>Sphingobacteriia</taxon>
        <taxon>Sphingobacteriales</taxon>
        <taxon>Sphingobacteriaceae</taxon>
        <taxon>Pseudopedobacter</taxon>
    </lineage>
</organism>
<dbReference type="Pfam" id="PF03358">
    <property type="entry name" value="FMN_red"/>
    <property type="match status" value="1"/>
</dbReference>
<dbReference type="InterPro" id="IPR050712">
    <property type="entry name" value="NAD(P)H-dep_reductase"/>
</dbReference>
<dbReference type="PANTHER" id="PTHR30543:SF21">
    <property type="entry name" value="NAD(P)H-DEPENDENT FMN REDUCTASE LOT6"/>
    <property type="match status" value="1"/>
</dbReference>
<dbReference type="GO" id="GO:0005829">
    <property type="term" value="C:cytosol"/>
    <property type="evidence" value="ECO:0007669"/>
    <property type="project" value="TreeGrafter"/>
</dbReference>
<evidence type="ECO:0000313" key="3">
    <source>
        <dbReference type="Proteomes" id="UP000000310"/>
    </source>
</evidence>
<protein>
    <submittedName>
        <fullName evidence="2">NADPH-dependent FMN reductase</fullName>
    </submittedName>
</protein>
<dbReference type="SUPFAM" id="SSF52218">
    <property type="entry name" value="Flavoproteins"/>
    <property type="match status" value="1"/>
</dbReference>
<name>F0SDQ1_PSESL</name>
<dbReference type="Proteomes" id="UP000000310">
    <property type="component" value="Chromosome"/>
</dbReference>
<dbReference type="STRING" id="762903.Pedsa_0192"/>
<feature type="domain" description="NADPH-dependent FMN reductase-like" evidence="1">
    <location>
        <begin position="5"/>
        <end position="150"/>
    </location>
</feature>
<dbReference type="RefSeq" id="WP_013631281.1">
    <property type="nucleotide sequence ID" value="NC_015177.1"/>
</dbReference>
<dbReference type="Gene3D" id="3.40.50.360">
    <property type="match status" value="1"/>
</dbReference>
<sequence length="185" mass="20569">MSKKKISVLVGSLRAGSFNKKIAKEVIKIAPSNLELEILEIGQLTHYNEDLDQGNPPQEWVQFRNKIKNSDGFLFFTPEYNRSVPGVLKNALDVASRPYGQNCWAGKPGAVVSVSPGALGAFGANHHLRQSMVFLNVPMMPQPEAYIGNARNLFDEAGNLAANTKDFLQNFINAYENWLDKFQTI</sequence>
<evidence type="ECO:0000313" key="2">
    <source>
        <dbReference type="EMBL" id="ADY50778.1"/>
    </source>
</evidence>
<dbReference type="AlphaFoldDB" id="F0SDQ1"/>
<reference evidence="2 3" key="1">
    <citation type="journal article" date="2011" name="Stand. Genomic Sci.">
        <title>Complete genome sequence of the gliding, heparinolytic Pedobacter saltans type strain (113).</title>
        <authorList>
            <person name="Liolios K."/>
            <person name="Sikorski J."/>
            <person name="Lu M."/>
            <person name="Nolan M."/>
            <person name="Lapidus A."/>
            <person name="Lucas S."/>
            <person name="Hammon N."/>
            <person name="Deshpande S."/>
            <person name="Cheng J.F."/>
            <person name="Tapia R."/>
            <person name="Han C."/>
            <person name="Goodwin L."/>
            <person name="Pitluck S."/>
            <person name="Huntemann M."/>
            <person name="Ivanova N."/>
            <person name="Pagani I."/>
            <person name="Mavromatis K."/>
            <person name="Ovchinikova G."/>
            <person name="Pati A."/>
            <person name="Chen A."/>
            <person name="Palaniappan K."/>
            <person name="Land M."/>
            <person name="Hauser L."/>
            <person name="Brambilla E.M."/>
            <person name="Kotsyurbenko O."/>
            <person name="Rohde M."/>
            <person name="Tindall B.J."/>
            <person name="Abt B."/>
            <person name="Goker M."/>
            <person name="Detter J.C."/>
            <person name="Woyke T."/>
            <person name="Bristow J."/>
            <person name="Eisen J.A."/>
            <person name="Markowitz V."/>
            <person name="Hugenholtz P."/>
            <person name="Klenk H.P."/>
            <person name="Kyrpides N.C."/>
        </authorList>
    </citation>
    <scope>NUCLEOTIDE SEQUENCE [LARGE SCALE GENOMIC DNA]</scope>
    <source>
        <strain evidence="3">ATCC 51119 / DSM 12145 / JCM 21818 / LMG 10337 / NBRC 100064 / NCIMB 13643</strain>
    </source>
</reference>
<dbReference type="InterPro" id="IPR005025">
    <property type="entry name" value="FMN_Rdtase-like_dom"/>
</dbReference>
<dbReference type="InterPro" id="IPR029039">
    <property type="entry name" value="Flavoprotein-like_sf"/>
</dbReference>
<proteinExistence type="predicted"/>
<dbReference type="eggNOG" id="COG0431">
    <property type="taxonomic scope" value="Bacteria"/>
</dbReference>
<evidence type="ECO:0000259" key="1">
    <source>
        <dbReference type="Pfam" id="PF03358"/>
    </source>
</evidence>
<dbReference type="PANTHER" id="PTHR30543">
    <property type="entry name" value="CHROMATE REDUCTASE"/>
    <property type="match status" value="1"/>
</dbReference>
<dbReference type="KEGG" id="psn:Pedsa_0192"/>
<dbReference type="EMBL" id="CP002545">
    <property type="protein sequence ID" value="ADY50778.1"/>
    <property type="molecule type" value="Genomic_DNA"/>
</dbReference>
<accession>F0SDQ1</accession>
<dbReference type="GO" id="GO:0010181">
    <property type="term" value="F:FMN binding"/>
    <property type="evidence" value="ECO:0007669"/>
    <property type="project" value="TreeGrafter"/>
</dbReference>
<dbReference type="GO" id="GO:0016491">
    <property type="term" value="F:oxidoreductase activity"/>
    <property type="evidence" value="ECO:0007669"/>
    <property type="project" value="InterPro"/>
</dbReference>
<reference evidence="3" key="2">
    <citation type="submission" date="2011-02" db="EMBL/GenBank/DDBJ databases">
        <title>The complete genome of Pedobacter saltans DSM 12145.</title>
        <authorList>
            <consortium name="US DOE Joint Genome Institute (JGI-PGF)"/>
            <person name="Lucas S."/>
            <person name="Copeland A."/>
            <person name="Lapidus A."/>
            <person name="Bruce D."/>
            <person name="Goodwin L."/>
            <person name="Pitluck S."/>
            <person name="Kyrpides N."/>
            <person name="Mavromatis K."/>
            <person name="Pagani I."/>
            <person name="Ivanova N."/>
            <person name="Ovchinnikova G."/>
            <person name="Lu M."/>
            <person name="Detter J.C."/>
            <person name="Han C."/>
            <person name="Land M."/>
            <person name="Hauser L."/>
            <person name="Markowitz V."/>
            <person name="Cheng J.-F."/>
            <person name="Hugenholtz P."/>
            <person name="Woyke T."/>
            <person name="Wu D."/>
            <person name="Tindall B."/>
            <person name="Pomrenke H.G."/>
            <person name="Brambilla E."/>
            <person name="Klenk H.-P."/>
            <person name="Eisen J.A."/>
        </authorList>
    </citation>
    <scope>NUCLEOTIDE SEQUENCE [LARGE SCALE GENOMIC DNA]</scope>
    <source>
        <strain evidence="3">ATCC 51119 / DSM 12145 / JCM 21818 / LMG 10337 / NBRC 100064 / NCIMB 13643</strain>
    </source>
</reference>